<keyword evidence="2" id="KW-1133">Transmembrane helix</keyword>
<evidence type="ECO:0000313" key="4">
    <source>
        <dbReference type="EMBL" id="MDR7355797.1"/>
    </source>
</evidence>
<feature type="transmembrane region" description="Helical" evidence="2">
    <location>
        <begin position="90"/>
        <end position="109"/>
    </location>
</feature>
<reference evidence="4 5" key="1">
    <citation type="submission" date="2023-07" db="EMBL/GenBank/DDBJ databases">
        <title>Sequencing the genomes of 1000 actinobacteria strains.</title>
        <authorList>
            <person name="Klenk H.-P."/>
        </authorList>
    </citation>
    <scope>NUCLEOTIDE SEQUENCE [LARGE SCALE GENOMIC DNA]</scope>
    <source>
        <strain evidence="4 5">DSM 44508</strain>
    </source>
</reference>
<gene>
    <name evidence="4" type="ORF">J2S37_002335</name>
</gene>
<evidence type="ECO:0000256" key="2">
    <source>
        <dbReference type="SAM" id="Phobius"/>
    </source>
</evidence>
<keyword evidence="5" id="KW-1185">Reference proteome</keyword>
<evidence type="ECO:0000256" key="1">
    <source>
        <dbReference type="SAM" id="MobiDB-lite"/>
    </source>
</evidence>
<name>A0ABU2BAZ6_9CORY</name>
<feature type="chain" id="PRO_5046157412" description="Secreted protein" evidence="3">
    <location>
        <begin position="28"/>
        <end position="117"/>
    </location>
</feature>
<organism evidence="4 5">
    <name type="scientific">Corynebacterium felinum</name>
    <dbReference type="NCBI Taxonomy" id="131318"/>
    <lineage>
        <taxon>Bacteria</taxon>
        <taxon>Bacillati</taxon>
        <taxon>Actinomycetota</taxon>
        <taxon>Actinomycetes</taxon>
        <taxon>Mycobacteriales</taxon>
        <taxon>Corynebacteriaceae</taxon>
        <taxon>Corynebacterium</taxon>
    </lineage>
</organism>
<evidence type="ECO:0008006" key="6">
    <source>
        <dbReference type="Google" id="ProtNLM"/>
    </source>
</evidence>
<keyword evidence="2" id="KW-0472">Membrane</keyword>
<sequence length="117" mass="12727">MKITRKAIVSLAAAAAISTGAFTPVMAQDTSDSLAQEIQKCKEKFPDTTKTDYKNCVEKAENDRLTSTEKLRQGSKDDKGNVSPKKIGEWIAIIGTVITVLTSLLGFFAKLPNMFKA</sequence>
<evidence type="ECO:0000256" key="3">
    <source>
        <dbReference type="SAM" id="SignalP"/>
    </source>
</evidence>
<feature type="compositionally biased region" description="Basic and acidic residues" evidence="1">
    <location>
        <begin position="63"/>
        <end position="80"/>
    </location>
</feature>
<dbReference type="Proteomes" id="UP001183619">
    <property type="component" value="Unassembled WGS sequence"/>
</dbReference>
<comment type="caution">
    <text evidence="4">The sequence shown here is derived from an EMBL/GenBank/DDBJ whole genome shotgun (WGS) entry which is preliminary data.</text>
</comment>
<feature type="signal peptide" evidence="3">
    <location>
        <begin position="1"/>
        <end position="27"/>
    </location>
</feature>
<keyword evidence="2" id="KW-0812">Transmembrane</keyword>
<accession>A0ABU2BAZ6</accession>
<protein>
    <recommendedName>
        <fullName evidence="6">Secreted protein</fullName>
    </recommendedName>
</protein>
<dbReference type="RefSeq" id="WP_277105567.1">
    <property type="nucleotide sequence ID" value="NZ_BAAAJS010000042.1"/>
</dbReference>
<evidence type="ECO:0000313" key="5">
    <source>
        <dbReference type="Proteomes" id="UP001183619"/>
    </source>
</evidence>
<dbReference type="EMBL" id="JAVDYF010000001">
    <property type="protein sequence ID" value="MDR7355797.1"/>
    <property type="molecule type" value="Genomic_DNA"/>
</dbReference>
<feature type="region of interest" description="Disordered" evidence="1">
    <location>
        <begin position="63"/>
        <end position="83"/>
    </location>
</feature>
<keyword evidence="3" id="KW-0732">Signal</keyword>
<proteinExistence type="predicted"/>